<feature type="compositionally biased region" description="Basic and acidic residues" evidence="2">
    <location>
        <begin position="357"/>
        <end position="367"/>
    </location>
</feature>
<evidence type="ECO:0000256" key="2">
    <source>
        <dbReference type="SAM" id="MobiDB-lite"/>
    </source>
</evidence>
<feature type="region of interest" description="Disordered" evidence="2">
    <location>
        <begin position="215"/>
        <end position="241"/>
    </location>
</feature>
<dbReference type="AlphaFoldDB" id="A0A6J8EP38"/>
<feature type="region of interest" description="Disordered" evidence="2">
    <location>
        <begin position="350"/>
        <end position="389"/>
    </location>
</feature>
<feature type="compositionally biased region" description="Basic and acidic residues" evidence="2">
    <location>
        <begin position="589"/>
        <end position="618"/>
    </location>
</feature>
<evidence type="ECO:0000313" key="5">
    <source>
        <dbReference type="Proteomes" id="UP000507470"/>
    </source>
</evidence>
<feature type="compositionally biased region" description="Polar residues" evidence="2">
    <location>
        <begin position="527"/>
        <end position="539"/>
    </location>
</feature>
<gene>
    <name evidence="4" type="ORF">MCOR_53638</name>
</gene>
<feature type="compositionally biased region" description="Low complexity" evidence="2">
    <location>
        <begin position="641"/>
        <end position="659"/>
    </location>
</feature>
<organism evidence="4 5">
    <name type="scientific">Mytilus coruscus</name>
    <name type="common">Sea mussel</name>
    <dbReference type="NCBI Taxonomy" id="42192"/>
    <lineage>
        <taxon>Eukaryota</taxon>
        <taxon>Metazoa</taxon>
        <taxon>Spiralia</taxon>
        <taxon>Lophotrochozoa</taxon>
        <taxon>Mollusca</taxon>
        <taxon>Bivalvia</taxon>
        <taxon>Autobranchia</taxon>
        <taxon>Pteriomorphia</taxon>
        <taxon>Mytilida</taxon>
        <taxon>Mytiloidea</taxon>
        <taxon>Mytilidae</taxon>
        <taxon>Mytilinae</taxon>
        <taxon>Mytilus</taxon>
    </lineage>
</organism>
<feature type="transmembrane region" description="Helical" evidence="3">
    <location>
        <begin position="57"/>
        <end position="81"/>
    </location>
</feature>
<keyword evidence="1" id="KW-0175">Coiled coil</keyword>
<evidence type="ECO:0000313" key="4">
    <source>
        <dbReference type="EMBL" id="CAC5421522.1"/>
    </source>
</evidence>
<accession>A0A6J8EP38</accession>
<feature type="region of interest" description="Disordered" evidence="2">
    <location>
        <begin position="522"/>
        <end position="667"/>
    </location>
</feature>
<dbReference type="OrthoDB" id="6150115at2759"/>
<sequence length="702" mass="80147">MYSLQVIETINSVVYATQYPQDCHYGQNATNVNATGGNLVLTAESTCVPETVAAASIGIYIAIVILLLIIIIAIIFAIYMWKKKKEEEKRKKLEEEERRLQQNTIREKIENPDLRPEMDLGLPDDSKYNIDRLMYSDDKMVTPSNIEIERMRSQGFEGFDGFDDDYMDDFTRQNMIDASLFIDKRQRLDPIDEMEGSERGSASFMKRFKELARSRIKRKKRKGGKSKGKGKKKSKKDADGNVVKKKKRLVLDLGTIDADDWESDEDFEGDENGDDDVNLPGQVEHLAEQMPSGTGIGPVLSQRNVLADRKVDQEPKGKKKKKKKKKKDCTDTDDEDAQWVEMDLEIATPRLILPNLRPEKTDTDQDNKKKKGPTTLAPPVTKRKSLTSLKSFPSMRSAKVNNWTQEQDLDLPLFFEDPKLKDLPPLQRVNRKKNPKLWSDILAKFGGDLKLGNDPNRLRWSESKWRNLLEELYTDKKYFDYMTKSAKHNPAERDVVGEANEGLGYLFERANFWKEQEPIPVRPPSWRSHSFAHSANSPRGKTPKKSKSFINSTSVKSTNDTVSGESSGSGSKENSFLQKNELSPNDNSTLHREKSKLSREKSIINREKSNVSKEKSSLSREMSNVSKPTHSVKRERSFMDSPKTSPSNNNSPYDNSKSNTPRPKKVHLPKIDDANTVYKIDLMPKTPLTQVRIDIDREESML</sequence>
<feature type="compositionally biased region" description="Polar residues" evidence="2">
    <location>
        <begin position="619"/>
        <end position="629"/>
    </location>
</feature>
<feature type="compositionally biased region" description="Polar residues" evidence="2">
    <location>
        <begin position="548"/>
        <end position="562"/>
    </location>
</feature>
<keyword evidence="3" id="KW-0472">Membrane</keyword>
<feature type="compositionally biased region" description="Basic and acidic residues" evidence="2">
    <location>
        <begin position="306"/>
        <end position="316"/>
    </location>
</feature>
<feature type="compositionally biased region" description="Acidic residues" evidence="2">
    <location>
        <begin position="260"/>
        <end position="277"/>
    </location>
</feature>
<name>A0A6J8EP38_MYTCO</name>
<feature type="compositionally biased region" description="Polar residues" evidence="2">
    <location>
        <begin position="572"/>
        <end position="588"/>
    </location>
</feature>
<dbReference type="EMBL" id="CACVKT020009356">
    <property type="protein sequence ID" value="CAC5421522.1"/>
    <property type="molecule type" value="Genomic_DNA"/>
</dbReference>
<keyword evidence="5" id="KW-1185">Reference proteome</keyword>
<evidence type="ECO:0000256" key="1">
    <source>
        <dbReference type="SAM" id="Coils"/>
    </source>
</evidence>
<evidence type="ECO:0000256" key="3">
    <source>
        <dbReference type="SAM" id="Phobius"/>
    </source>
</evidence>
<feature type="region of interest" description="Disordered" evidence="2">
    <location>
        <begin position="260"/>
        <end position="338"/>
    </location>
</feature>
<feature type="compositionally biased region" description="Basic residues" evidence="2">
    <location>
        <begin position="215"/>
        <end position="235"/>
    </location>
</feature>
<keyword evidence="3" id="KW-1133">Transmembrane helix</keyword>
<feature type="coiled-coil region" evidence="1">
    <location>
        <begin position="76"/>
        <end position="110"/>
    </location>
</feature>
<proteinExistence type="predicted"/>
<protein>
    <submittedName>
        <fullName evidence="4">Uncharacterized protein</fullName>
    </submittedName>
</protein>
<reference evidence="4 5" key="1">
    <citation type="submission" date="2020-06" db="EMBL/GenBank/DDBJ databases">
        <authorList>
            <person name="Li R."/>
            <person name="Bekaert M."/>
        </authorList>
    </citation>
    <scope>NUCLEOTIDE SEQUENCE [LARGE SCALE GENOMIC DNA]</scope>
    <source>
        <strain evidence="5">wild</strain>
    </source>
</reference>
<keyword evidence="3" id="KW-0812">Transmembrane</keyword>
<dbReference type="Proteomes" id="UP000507470">
    <property type="component" value="Unassembled WGS sequence"/>
</dbReference>
<feature type="compositionally biased region" description="Basic residues" evidence="2">
    <location>
        <begin position="317"/>
        <end position="327"/>
    </location>
</feature>